<sequence length="458" mass="51107">MSASEPSMVFVTGTTGLLGKVVLEELIRHFEECRLRKVIVLLRPSNNHCAQERFFSEVVASPCFSVLRPQWHEKIEVVQGDLTQMNCGLHAQTRLRIFSEITHIINCAAAVAFDLPLIDATIANVGSAMNMLRFATECPKLQAIVTTSTSYVAPFTDLPIPPTVVPLPYPTPDLYHNIIHGRVDEATLLRETGHPNTYTLTKCLAEHVYLAYKDMFPIKIVRPSIISCAWKYPIPGWIDSKAAVAGFVTLIGVGYLKVIDAREEAILDVVPVDAVANDILREARLVSGAPCAWTGSSSSGTMESWNNISIIHSVAGVKRGLPIRVLASTAVRYFKDVRPSQAASNFRKPRLNYLGPRNMTFHMYDISTQRLPLFLAAFYFDLTRKPKMARKMRVLSKVLKKINEVFPYYTKRTFDFEPGVGTLDVNASVGGSEKEDRFTPERYAELICEGVGRNLLKI</sequence>
<evidence type="ECO:0000313" key="4">
    <source>
        <dbReference type="Proteomes" id="UP000027920"/>
    </source>
</evidence>
<dbReference type="InterPro" id="IPR026055">
    <property type="entry name" value="FAR"/>
</dbReference>
<dbReference type="GO" id="GO:0080019">
    <property type="term" value="F:alcohol-forming very long-chain fatty acyl-CoA reductase activity"/>
    <property type="evidence" value="ECO:0007669"/>
    <property type="project" value="InterPro"/>
</dbReference>
<evidence type="ECO:0000256" key="1">
    <source>
        <dbReference type="RuleBase" id="RU363097"/>
    </source>
</evidence>
<evidence type="ECO:0000313" key="3">
    <source>
        <dbReference type="EMBL" id="KEF52606.1"/>
    </source>
</evidence>
<keyword evidence="1" id="KW-0560">Oxidoreductase</keyword>
<keyword evidence="1" id="KW-0521">NADP</keyword>
<keyword evidence="1" id="KW-0444">Lipid biosynthesis</keyword>
<dbReference type="VEuPathDB" id="FungiDB:A1O9_11449"/>
<dbReference type="GO" id="GO:0006629">
    <property type="term" value="P:lipid metabolic process"/>
    <property type="evidence" value="ECO:0007669"/>
    <property type="project" value="UniProtKB-KW"/>
</dbReference>
<dbReference type="InterPro" id="IPR013120">
    <property type="entry name" value="FAR_NAD-bd"/>
</dbReference>
<comment type="caution">
    <text evidence="3">The sequence shown here is derived from an EMBL/GenBank/DDBJ whole genome shotgun (WGS) entry which is preliminary data.</text>
</comment>
<dbReference type="PANTHER" id="PTHR11011">
    <property type="entry name" value="MALE STERILITY PROTEIN 2-RELATED"/>
    <property type="match status" value="1"/>
</dbReference>
<dbReference type="HOGENOM" id="CLU_024661_1_0_1"/>
<dbReference type="EMBL" id="AMGV01000017">
    <property type="protein sequence ID" value="KEF52606.1"/>
    <property type="molecule type" value="Genomic_DNA"/>
</dbReference>
<dbReference type="GeneID" id="25286347"/>
<dbReference type="EC" id="1.2.1.84" evidence="1"/>
<reference evidence="3 4" key="1">
    <citation type="submission" date="2013-03" db="EMBL/GenBank/DDBJ databases">
        <title>The Genome Sequence of Exophiala aquamarina CBS 119918.</title>
        <authorList>
            <consortium name="The Broad Institute Genomics Platform"/>
            <person name="Cuomo C."/>
            <person name="de Hoog S."/>
            <person name="Gorbushina A."/>
            <person name="Walker B."/>
            <person name="Young S.K."/>
            <person name="Zeng Q."/>
            <person name="Gargeya S."/>
            <person name="Fitzgerald M."/>
            <person name="Haas B."/>
            <person name="Abouelleil A."/>
            <person name="Allen A.W."/>
            <person name="Alvarado L."/>
            <person name="Arachchi H.M."/>
            <person name="Berlin A.M."/>
            <person name="Chapman S.B."/>
            <person name="Gainer-Dewar J."/>
            <person name="Goldberg J."/>
            <person name="Griggs A."/>
            <person name="Gujja S."/>
            <person name="Hansen M."/>
            <person name="Howarth C."/>
            <person name="Imamovic A."/>
            <person name="Ireland A."/>
            <person name="Larimer J."/>
            <person name="McCowan C."/>
            <person name="Murphy C."/>
            <person name="Pearson M."/>
            <person name="Poon T.W."/>
            <person name="Priest M."/>
            <person name="Roberts A."/>
            <person name="Saif S."/>
            <person name="Shea T."/>
            <person name="Sisk P."/>
            <person name="Sykes S."/>
            <person name="Wortman J."/>
            <person name="Nusbaum C."/>
            <person name="Birren B."/>
        </authorList>
    </citation>
    <scope>NUCLEOTIDE SEQUENCE [LARGE SCALE GENOMIC DNA]</scope>
    <source>
        <strain evidence="3 4">CBS 119918</strain>
    </source>
</reference>
<dbReference type="OrthoDB" id="4160422at2759"/>
<organism evidence="3 4">
    <name type="scientific">Exophiala aquamarina CBS 119918</name>
    <dbReference type="NCBI Taxonomy" id="1182545"/>
    <lineage>
        <taxon>Eukaryota</taxon>
        <taxon>Fungi</taxon>
        <taxon>Dikarya</taxon>
        <taxon>Ascomycota</taxon>
        <taxon>Pezizomycotina</taxon>
        <taxon>Eurotiomycetes</taxon>
        <taxon>Chaetothyriomycetidae</taxon>
        <taxon>Chaetothyriales</taxon>
        <taxon>Herpotrichiellaceae</taxon>
        <taxon>Exophiala</taxon>
    </lineage>
</organism>
<comment type="function">
    <text evidence="1">Catalyzes the reduction of fatty acyl-CoA to fatty alcohols.</text>
</comment>
<dbReference type="RefSeq" id="XP_013255196.1">
    <property type="nucleotide sequence ID" value="XM_013399742.1"/>
</dbReference>
<keyword evidence="1" id="KW-0443">Lipid metabolism</keyword>
<gene>
    <name evidence="3" type="ORF">A1O9_11449</name>
</gene>
<dbReference type="Proteomes" id="UP000027920">
    <property type="component" value="Unassembled WGS sequence"/>
</dbReference>
<dbReference type="SUPFAM" id="SSF51735">
    <property type="entry name" value="NAD(P)-binding Rossmann-fold domains"/>
    <property type="match status" value="1"/>
</dbReference>
<dbReference type="Gene3D" id="3.40.50.720">
    <property type="entry name" value="NAD(P)-binding Rossmann-like Domain"/>
    <property type="match status" value="1"/>
</dbReference>
<dbReference type="GO" id="GO:0102965">
    <property type="term" value="F:alcohol-forming long-chain fatty acyl-CoA reductase activity"/>
    <property type="evidence" value="ECO:0007669"/>
    <property type="project" value="UniProtKB-EC"/>
</dbReference>
<dbReference type="InterPro" id="IPR036291">
    <property type="entry name" value="NAD(P)-bd_dom_sf"/>
</dbReference>
<protein>
    <recommendedName>
        <fullName evidence="1">Fatty acyl-CoA reductase</fullName>
        <ecNumber evidence="1">1.2.1.84</ecNumber>
    </recommendedName>
</protein>
<dbReference type="Pfam" id="PF07993">
    <property type="entry name" value="NAD_binding_4"/>
    <property type="match status" value="1"/>
</dbReference>
<comment type="similarity">
    <text evidence="1">Belongs to the fatty acyl-CoA reductase family.</text>
</comment>
<dbReference type="STRING" id="1182545.A0A072NYD8"/>
<feature type="domain" description="Thioester reductase (TE)" evidence="2">
    <location>
        <begin position="11"/>
        <end position="279"/>
    </location>
</feature>
<evidence type="ECO:0000259" key="2">
    <source>
        <dbReference type="Pfam" id="PF07993"/>
    </source>
</evidence>
<name>A0A072NYD8_9EURO</name>
<accession>A0A072NYD8</accession>
<dbReference type="AlphaFoldDB" id="A0A072NYD8"/>
<keyword evidence="4" id="KW-1185">Reference proteome</keyword>
<proteinExistence type="inferred from homology"/>
<dbReference type="CDD" id="cd05236">
    <property type="entry name" value="FAR-N_SDR_e"/>
    <property type="match status" value="1"/>
</dbReference>
<comment type="catalytic activity">
    <reaction evidence="1">
        <text>a long-chain fatty acyl-CoA + 2 NADPH + 2 H(+) = a long-chain primary fatty alcohol + 2 NADP(+) + CoA</text>
        <dbReference type="Rhea" id="RHEA:52716"/>
        <dbReference type="ChEBI" id="CHEBI:15378"/>
        <dbReference type="ChEBI" id="CHEBI:57287"/>
        <dbReference type="ChEBI" id="CHEBI:57783"/>
        <dbReference type="ChEBI" id="CHEBI:58349"/>
        <dbReference type="ChEBI" id="CHEBI:77396"/>
        <dbReference type="ChEBI" id="CHEBI:83139"/>
        <dbReference type="EC" id="1.2.1.84"/>
    </reaction>
</comment>